<reference evidence="2" key="1">
    <citation type="submission" date="2016-09" db="EMBL/GenBank/DDBJ databases">
        <authorList>
            <person name="Wan X."/>
            <person name="Hou S."/>
        </authorList>
    </citation>
    <scope>NUCLEOTIDE SEQUENCE [LARGE SCALE GENOMIC DNA]</scope>
    <source>
        <strain evidence="2">KH87</strain>
    </source>
</reference>
<dbReference type="STRING" id="1628148.BI198_14185"/>
<dbReference type="EMBL" id="MKEK01000001">
    <property type="protein sequence ID" value="OEY70586.1"/>
    <property type="molecule type" value="Genomic_DNA"/>
</dbReference>
<dbReference type="InterPro" id="IPR011856">
    <property type="entry name" value="tRNA_endonuc-like_dom_sf"/>
</dbReference>
<evidence type="ECO:0000313" key="1">
    <source>
        <dbReference type="EMBL" id="OEY70586.1"/>
    </source>
</evidence>
<comment type="caution">
    <text evidence="1">The sequence shown here is derived from an EMBL/GenBank/DDBJ whole genome shotgun (WGS) entry which is preliminary data.</text>
</comment>
<organism evidence="1 2">
    <name type="scientific">Rheinheimera salexigens</name>
    <dbReference type="NCBI Taxonomy" id="1628148"/>
    <lineage>
        <taxon>Bacteria</taxon>
        <taxon>Pseudomonadati</taxon>
        <taxon>Pseudomonadota</taxon>
        <taxon>Gammaproteobacteria</taxon>
        <taxon>Chromatiales</taxon>
        <taxon>Chromatiaceae</taxon>
        <taxon>Rheinheimera</taxon>
    </lineage>
</organism>
<name>A0A1E7Q8X2_9GAMM</name>
<dbReference type="AlphaFoldDB" id="A0A1E7Q8X2"/>
<dbReference type="GO" id="GO:0003676">
    <property type="term" value="F:nucleic acid binding"/>
    <property type="evidence" value="ECO:0007669"/>
    <property type="project" value="InterPro"/>
</dbReference>
<protein>
    <submittedName>
        <fullName evidence="1">Uncharacterized protein</fullName>
    </submittedName>
</protein>
<keyword evidence="2" id="KW-1185">Reference proteome</keyword>
<dbReference type="RefSeq" id="WP_070050140.1">
    <property type="nucleotide sequence ID" value="NZ_CBCSDO010000002.1"/>
</dbReference>
<accession>A0A1E7Q8X2</accession>
<dbReference type="Proteomes" id="UP000242258">
    <property type="component" value="Unassembled WGS sequence"/>
</dbReference>
<proteinExistence type="predicted"/>
<evidence type="ECO:0000313" key="2">
    <source>
        <dbReference type="Proteomes" id="UP000242258"/>
    </source>
</evidence>
<gene>
    <name evidence="1" type="ORF">BI198_14185</name>
</gene>
<dbReference type="Gene3D" id="3.40.1350.10">
    <property type="match status" value="1"/>
</dbReference>
<sequence>MGGVTASLQGGNFGHGFFSAGVTKGAGGAWLPGGGDLGAGDVAYGTVVSAVIGGTASVISGGKFANGAQTAAFQYLFNQIGDNYPFGKEAQDALNDLTPDYIRDMEDAAAQIRINYVKGKYSEILAAEYFVETYGAEVIIGQVTLLVDQTLRFPDLTVLYPNGTISFVEVKSGMARLNAQQVRLDRIIQSQGANIMTAPYGSFLSSGRIGPTDTDLVRVMLRGN</sequence>
<dbReference type="OrthoDB" id="9815903at2"/>